<dbReference type="EMBL" id="CP006682">
    <property type="protein sequence ID" value="AHB36125.1"/>
    <property type="molecule type" value="Genomic_DNA"/>
</dbReference>
<sequence>MKSYSILELKLDSRMITEIKVRYSFLDQQKCFDYTFKSLTQDSKRPIEITTLELRETIDTDHNFILSNVEKIFQNYQGTNIWIIFQQRIVK</sequence>
<dbReference type="HOGENOM" id="CLU_2425443_0_0_14"/>
<dbReference type="PATRIC" id="fig|1276258.3.peg.274"/>
<name>V5RK06_SPIAP</name>
<evidence type="ECO:0000313" key="1">
    <source>
        <dbReference type="EMBL" id="AHB36125.1"/>
    </source>
</evidence>
<organism evidence="1 2">
    <name type="scientific">Spiroplasma apis B31</name>
    <dbReference type="NCBI Taxonomy" id="1276258"/>
    <lineage>
        <taxon>Bacteria</taxon>
        <taxon>Bacillati</taxon>
        <taxon>Mycoplasmatota</taxon>
        <taxon>Mollicutes</taxon>
        <taxon>Entomoplasmatales</taxon>
        <taxon>Spiroplasmataceae</taxon>
        <taxon>Spiroplasma</taxon>
    </lineage>
</organism>
<keyword evidence="2" id="KW-1185">Reference proteome</keyword>
<proteinExistence type="predicted"/>
<evidence type="ECO:0000313" key="2">
    <source>
        <dbReference type="Proteomes" id="UP000018550"/>
    </source>
</evidence>
<protein>
    <submittedName>
        <fullName evidence="1">Uncharacterized protein</fullName>
    </submittedName>
</protein>
<dbReference type="STRING" id="1276258.SAPIS_v1c02790"/>
<dbReference type="RefSeq" id="WP_023789059.1">
    <property type="nucleotide sequence ID" value="NC_022998.1"/>
</dbReference>
<dbReference type="KEGG" id="sapi:SAPIS_v1c02790"/>
<accession>V5RK06</accession>
<dbReference type="AlphaFoldDB" id="V5RK06"/>
<reference evidence="1 2" key="1">
    <citation type="journal article" date="2014" name="Genome Announc.">
        <title>Complete Genome Sequence of Spiroplasma apis B31T (ATCC 33834), a Bacterium Associated with May Disease of Honeybees (Apis mellifera).</title>
        <authorList>
            <person name="Ku C."/>
            <person name="Lo W.S."/>
            <person name="Chen L.L."/>
            <person name="Kuo C.H."/>
        </authorList>
    </citation>
    <scope>NUCLEOTIDE SEQUENCE [LARGE SCALE GENOMIC DNA]</scope>
    <source>
        <strain evidence="1">B31</strain>
    </source>
</reference>
<gene>
    <name evidence="1" type="ORF">SAPIS_v1c02790</name>
</gene>
<dbReference type="Proteomes" id="UP000018550">
    <property type="component" value="Chromosome"/>
</dbReference>